<dbReference type="Pfam" id="PF24131">
    <property type="entry name" value="DUF7398"/>
    <property type="match status" value="1"/>
</dbReference>
<dbReference type="Proteomes" id="UP000011865">
    <property type="component" value="Segment"/>
</dbReference>
<dbReference type="OrthoDB" id="11353at10239"/>
<accession>M4HPT7</accession>
<name>M4HPT7_9CAUD</name>
<proteinExistence type="predicted"/>
<sequence>MFGFTEQELERYKDLVQTYAIRDLAADIVHGAGLIVELVEKDGKYYPVTSSFKTLVTDIEIVLTVNALHMAYDYAHLQDDIEKTEEDIIKYLHDKYETKVINQFIRYGIVTSANVAETVVMEVILELPYLYSLAFKDKESFDGDAFIEERLYAYDEYIENMGAEEEDDDEDEEDEE</sequence>
<gene>
    <name evidence="1" type="primary">orf008</name>
</gene>
<reference evidence="1 2" key="1">
    <citation type="journal article" date="2013" name="Virol. J.">
        <title>Genome sequence and analysis of a broad-host range lytic bacteriophage that infects the Bacillus cereus group.</title>
        <authorList>
            <person name="El-Arabi T.F."/>
            <person name="Griffiths M.W."/>
            <person name="She Y.M."/>
            <person name="Villegas A."/>
            <person name="Lingohr E.J."/>
            <person name="Kropinski A.M."/>
        </authorList>
    </citation>
    <scope>NUCLEOTIDE SEQUENCE [LARGE SCALE GENOMIC DNA]</scope>
</reference>
<protein>
    <submittedName>
        <fullName evidence="1">Uncharacterized protein</fullName>
    </submittedName>
</protein>
<organism evidence="1 2">
    <name type="scientific">Bacillus phage vB_BceM_Bc431v3</name>
    <dbReference type="NCBI Taxonomy" id="1195072"/>
    <lineage>
        <taxon>Viruses</taxon>
        <taxon>Duplodnaviria</taxon>
        <taxon>Heunggongvirae</taxon>
        <taxon>Uroviricota</taxon>
        <taxon>Caudoviricetes</taxon>
        <taxon>Herelleviridae</taxon>
        <taxon>Bastillevirinae</taxon>
        <taxon>Caeruleovirus</taxon>
        <taxon>Caeruleovirus Bc431</taxon>
    </lineage>
</organism>
<evidence type="ECO:0000313" key="1">
    <source>
        <dbReference type="EMBL" id="AFQ96315.1"/>
    </source>
</evidence>
<dbReference type="KEGG" id="vg:15041764"/>
<dbReference type="EMBL" id="JX094431">
    <property type="protein sequence ID" value="AFQ96315.1"/>
    <property type="molecule type" value="Genomic_DNA"/>
</dbReference>
<dbReference type="GeneID" id="15041764"/>
<dbReference type="RefSeq" id="YP_007676905.1">
    <property type="nucleotide sequence ID" value="NC_020873.1"/>
</dbReference>
<evidence type="ECO:0000313" key="2">
    <source>
        <dbReference type="Proteomes" id="UP000011865"/>
    </source>
</evidence>
<dbReference type="InterPro" id="IPR055822">
    <property type="entry name" value="DUF7398"/>
</dbReference>
<keyword evidence="2" id="KW-1185">Reference proteome</keyword>